<sequence>MATIAALARGARVDEPWLPDLGVSLTFGADQISGPLLILTAAISVLVVLHGQRHLPPGGPPALYFGLLLIVETGALATFWTGDLVVFFVAFEIVLVPMWVLIHRFGDNHDPAARREAALRFVLFTALGSSLMLAGILGLLAQAGSSSMATVATVTIPSGTSLGLALLLVIGLGVKVPLFPLHSWLPPAHTIAPTGGSVLLAAILLKMGTYGLIRLPVALTPAGFARLAPVLAAFGVAGIVWGGLVCLIERDLKRLIAYSSVAHMGFVALALGTNSALGLQAALLANIAHGVIAALLFFVVGGLKERWGSVDLAVVRPAVRETWPGLGFALITGLAGSLALPGLASFWGEFLALTAAWNPAYGTAAPYAVWGPAEAVGWFGDSPEDAPGLVQPGSGWDAGWVAWVPPTGFLRTLTIVAAFGAVLAAAYSLRVARLVWAGDAAPRDRAGDLTWAEWVVATVLMLAIVTLGLVPYVVYPGVGS</sequence>
<dbReference type="InterPro" id="IPR003918">
    <property type="entry name" value="NADH_UbQ_OxRdtase"/>
</dbReference>
<dbReference type="Pfam" id="PF00361">
    <property type="entry name" value="Proton_antipo_M"/>
    <property type="match status" value="1"/>
</dbReference>
<feature type="transmembrane region" description="Helical" evidence="7">
    <location>
        <begin position="409"/>
        <end position="429"/>
    </location>
</feature>
<comment type="subcellular location">
    <subcellularLocation>
        <location evidence="1">Endomembrane system</location>
        <topology evidence="1">Multi-pass membrane protein</topology>
    </subcellularLocation>
    <subcellularLocation>
        <location evidence="6">Membrane</location>
        <topology evidence="6">Multi-pass membrane protein</topology>
    </subcellularLocation>
</comment>
<dbReference type="EMBL" id="CAJA01000510">
    <property type="protein sequence ID" value="CCH75587.1"/>
    <property type="molecule type" value="Genomic_DNA"/>
</dbReference>
<feature type="transmembrane region" description="Helical" evidence="7">
    <location>
        <begin position="117"/>
        <end position="141"/>
    </location>
</feature>
<keyword evidence="10" id="KW-1185">Reference proteome</keyword>
<evidence type="ECO:0000256" key="5">
    <source>
        <dbReference type="ARBA" id="ARBA00023136"/>
    </source>
</evidence>
<dbReference type="STRING" id="1193182.BN11_820010"/>
<evidence type="ECO:0000256" key="2">
    <source>
        <dbReference type="ARBA" id="ARBA00009025"/>
    </source>
</evidence>
<keyword evidence="9" id="KW-0560">Oxidoreductase</keyword>
<feature type="transmembrane region" description="Helical" evidence="7">
    <location>
        <begin position="225"/>
        <end position="248"/>
    </location>
</feature>
<feature type="transmembrane region" description="Helical" evidence="7">
    <location>
        <begin position="255"/>
        <end position="277"/>
    </location>
</feature>
<reference evidence="9 10" key="1">
    <citation type="journal article" date="2013" name="ISME J.">
        <title>A metabolic model for members of the genus Tetrasphaera involved in enhanced biological phosphorus removal.</title>
        <authorList>
            <person name="Kristiansen R."/>
            <person name="Nguyen H.T.T."/>
            <person name="Saunders A.M."/>
            <person name="Nielsen J.L."/>
            <person name="Wimmer R."/>
            <person name="Le V.Q."/>
            <person name="McIlroy S.J."/>
            <person name="Petrovski S."/>
            <person name="Seviour R.J."/>
            <person name="Calteau A."/>
            <person name="Nielsen K.L."/>
            <person name="Nielsen P.H."/>
        </authorList>
    </citation>
    <scope>NUCLEOTIDE SEQUENCE [LARGE SCALE GENOMIC DNA]</scope>
    <source>
        <strain evidence="9 10">Ben110</strain>
    </source>
</reference>
<keyword evidence="4 7" id="KW-1133">Transmembrane helix</keyword>
<keyword evidence="3 6" id="KW-0812">Transmembrane</keyword>
<comment type="similarity">
    <text evidence="2">Belongs to the complex I subunit 4 family.</text>
</comment>
<evidence type="ECO:0000256" key="1">
    <source>
        <dbReference type="ARBA" id="ARBA00004127"/>
    </source>
</evidence>
<feature type="transmembrane region" description="Helical" evidence="7">
    <location>
        <begin position="32"/>
        <end position="50"/>
    </location>
</feature>
<keyword evidence="5 7" id="KW-0472">Membrane</keyword>
<dbReference type="GO" id="GO:0012505">
    <property type="term" value="C:endomembrane system"/>
    <property type="evidence" value="ECO:0007669"/>
    <property type="project" value="UniProtKB-SubCell"/>
</dbReference>
<feature type="transmembrane region" description="Helical" evidence="7">
    <location>
        <begin position="86"/>
        <end position="105"/>
    </location>
</feature>
<accession>W6K241</accession>
<comment type="caution">
    <text evidence="9">The sequence shown here is derived from an EMBL/GenBank/DDBJ whole genome shotgun (WGS) entry which is preliminary data.</text>
</comment>
<feature type="transmembrane region" description="Helical" evidence="7">
    <location>
        <begin position="191"/>
        <end position="213"/>
    </location>
</feature>
<evidence type="ECO:0000313" key="9">
    <source>
        <dbReference type="EMBL" id="CCH75587.1"/>
    </source>
</evidence>
<dbReference type="InterPro" id="IPR010227">
    <property type="entry name" value="NADH_Q_OxRdtase_chainM/4"/>
</dbReference>
<dbReference type="GO" id="GO:0015990">
    <property type="term" value="P:electron transport coupled proton transport"/>
    <property type="evidence" value="ECO:0007669"/>
    <property type="project" value="TreeGrafter"/>
</dbReference>
<dbReference type="PANTHER" id="PTHR43507">
    <property type="entry name" value="NADH-UBIQUINONE OXIDOREDUCTASE CHAIN 4"/>
    <property type="match status" value="1"/>
</dbReference>
<name>W6K241_9MICO</name>
<dbReference type="AlphaFoldDB" id="W6K241"/>
<dbReference type="GO" id="GO:0042773">
    <property type="term" value="P:ATP synthesis coupled electron transport"/>
    <property type="evidence" value="ECO:0007669"/>
    <property type="project" value="InterPro"/>
</dbReference>
<evidence type="ECO:0000256" key="7">
    <source>
        <dbReference type="SAM" id="Phobius"/>
    </source>
</evidence>
<protein>
    <submittedName>
        <fullName evidence="9">NAD(P)H-quinone oxidoreductase chain 4</fullName>
        <ecNumber evidence="9">1.6.99.5</ecNumber>
    </submittedName>
</protein>
<feature type="transmembrane region" description="Helical" evidence="7">
    <location>
        <begin position="323"/>
        <end position="347"/>
    </location>
</feature>
<evidence type="ECO:0000313" key="10">
    <source>
        <dbReference type="Proteomes" id="UP000035763"/>
    </source>
</evidence>
<feature type="domain" description="NADH:quinone oxidoreductase/Mrp antiporter transmembrane" evidence="8">
    <location>
        <begin position="82"/>
        <end position="358"/>
    </location>
</feature>
<dbReference type="NCBIfam" id="TIGR01972">
    <property type="entry name" value="NDH_I_M"/>
    <property type="match status" value="1"/>
</dbReference>
<evidence type="ECO:0000259" key="8">
    <source>
        <dbReference type="Pfam" id="PF00361"/>
    </source>
</evidence>
<dbReference type="GO" id="GO:0003954">
    <property type="term" value="F:NADH dehydrogenase activity"/>
    <property type="evidence" value="ECO:0007669"/>
    <property type="project" value="TreeGrafter"/>
</dbReference>
<evidence type="ECO:0000256" key="4">
    <source>
        <dbReference type="ARBA" id="ARBA00022989"/>
    </source>
</evidence>
<dbReference type="PRINTS" id="PR01437">
    <property type="entry name" value="NUOXDRDTASE4"/>
</dbReference>
<dbReference type="PANTHER" id="PTHR43507:SF1">
    <property type="entry name" value="NADH-UBIQUINONE OXIDOREDUCTASE CHAIN 4"/>
    <property type="match status" value="1"/>
</dbReference>
<dbReference type="GO" id="GO:0016020">
    <property type="term" value="C:membrane"/>
    <property type="evidence" value="ECO:0007669"/>
    <property type="project" value="UniProtKB-SubCell"/>
</dbReference>
<organism evidence="9 10">
    <name type="scientific">Nostocoides australiense Ben110</name>
    <dbReference type="NCBI Taxonomy" id="1193182"/>
    <lineage>
        <taxon>Bacteria</taxon>
        <taxon>Bacillati</taxon>
        <taxon>Actinomycetota</taxon>
        <taxon>Actinomycetes</taxon>
        <taxon>Micrococcales</taxon>
        <taxon>Intrasporangiaceae</taxon>
        <taxon>Nostocoides</taxon>
    </lineage>
</organism>
<dbReference type="EC" id="1.6.99.5" evidence="9"/>
<feature type="transmembrane region" description="Helical" evidence="7">
    <location>
        <begin position="62"/>
        <end position="80"/>
    </location>
</feature>
<proteinExistence type="inferred from homology"/>
<feature type="transmembrane region" description="Helical" evidence="7">
    <location>
        <begin position="283"/>
        <end position="303"/>
    </location>
</feature>
<feature type="transmembrane region" description="Helical" evidence="7">
    <location>
        <begin position="161"/>
        <end position="179"/>
    </location>
</feature>
<dbReference type="Proteomes" id="UP000035763">
    <property type="component" value="Unassembled WGS sequence"/>
</dbReference>
<feature type="transmembrane region" description="Helical" evidence="7">
    <location>
        <begin position="450"/>
        <end position="474"/>
    </location>
</feature>
<evidence type="ECO:0000256" key="3">
    <source>
        <dbReference type="ARBA" id="ARBA00022692"/>
    </source>
</evidence>
<gene>
    <name evidence="9" type="primary">ndhD</name>
    <name evidence="9" type="ORF">BN11_820010</name>
</gene>
<evidence type="ECO:0000256" key="6">
    <source>
        <dbReference type="RuleBase" id="RU000320"/>
    </source>
</evidence>
<dbReference type="InterPro" id="IPR001750">
    <property type="entry name" value="ND/Mrp_TM"/>
</dbReference>
<dbReference type="GO" id="GO:0008137">
    <property type="term" value="F:NADH dehydrogenase (ubiquinone) activity"/>
    <property type="evidence" value="ECO:0007669"/>
    <property type="project" value="InterPro"/>
</dbReference>
<dbReference type="GO" id="GO:0048039">
    <property type="term" value="F:ubiquinone binding"/>
    <property type="evidence" value="ECO:0007669"/>
    <property type="project" value="TreeGrafter"/>
</dbReference>